<comment type="caution">
    <text evidence="14">The sequence shown here is derived from an EMBL/GenBank/DDBJ whole genome shotgun (WGS) entry which is preliminary data.</text>
</comment>
<evidence type="ECO:0000256" key="9">
    <source>
        <dbReference type="ARBA" id="ARBA00023136"/>
    </source>
</evidence>
<keyword evidence="3" id="KW-1003">Cell membrane</keyword>
<evidence type="ECO:0000256" key="2">
    <source>
        <dbReference type="ARBA" id="ARBA00022448"/>
    </source>
</evidence>
<dbReference type="PANTHER" id="PTHR24221:SF654">
    <property type="entry name" value="ATP-BINDING CASSETTE SUB-FAMILY B MEMBER 6"/>
    <property type="match status" value="1"/>
</dbReference>
<evidence type="ECO:0000256" key="3">
    <source>
        <dbReference type="ARBA" id="ARBA00022475"/>
    </source>
</evidence>
<dbReference type="EC" id="3.6.3.-" evidence="14"/>
<dbReference type="InterPro" id="IPR011527">
    <property type="entry name" value="ABC1_TM_dom"/>
</dbReference>
<keyword evidence="9 11" id="KW-0472">Membrane</keyword>
<accession>A0A7W0HPN3</accession>
<feature type="domain" description="ABC transmembrane type-1" evidence="13">
    <location>
        <begin position="19"/>
        <end position="307"/>
    </location>
</feature>
<dbReference type="AlphaFoldDB" id="A0A7W0HPN3"/>
<dbReference type="SUPFAM" id="SSF52540">
    <property type="entry name" value="P-loop containing nucleoside triphosphate hydrolases"/>
    <property type="match status" value="1"/>
</dbReference>
<dbReference type="GO" id="GO:0005524">
    <property type="term" value="F:ATP binding"/>
    <property type="evidence" value="ECO:0007669"/>
    <property type="project" value="UniProtKB-KW"/>
</dbReference>
<dbReference type="FunFam" id="3.40.50.300:FF:000221">
    <property type="entry name" value="Multidrug ABC transporter ATP-binding protein"/>
    <property type="match status" value="1"/>
</dbReference>
<dbReference type="Gene3D" id="1.20.1560.10">
    <property type="entry name" value="ABC transporter type 1, transmembrane domain"/>
    <property type="match status" value="1"/>
</dbReference>
<feature type="transmembrane region" description="Helical" evidence="11">
    <location>
        <begin position="240"/>
        <end position="262"/>
    </location>
</feature>
<dbReference type="GO" id="GO:0140359">
    <property type="term" value="F:ABC-type transporter activity"/>
    <property type="evidence" value="ECO:0007669"/>
    <property type="project" value="InterPro"/>
</dbReference>
<dbReference type="InterPro" id="IPR027417">
    <property type="entry name" value="P-loop_NTPase"/>
</dbReference>
<evidence type="ECO:0000313" key="14">
    <source>
        <dbReference type="EMBL" id="MBA2890932.1"/>
    </source>
</evidence>
<evidence type="ECO:0000313" key="15">
    <source>
        <dbReference type="Proteomes" id="UP000530928"/>
    </source>
</evidence>
<dbReference type="GO" id="GO:0005886">
    <property type="term" value="C:plasma membrane"/>
    <property type="evidence" value="ECO:0007669"/>
    <property type="project" value="UniProtKB-SubCell"/>
</dbReference>
<evidence type="ECO:0000256" key="6">
    <source>
        <dbReference type="ARBA" id="ARBA00022741"/>
    </source>
</evidence>
<dbReference type="InterPro" id="IPR003593">
    <property type="entry name" value="AAA+_ATPase"/>
</dbReference>
<keyword evidence="15" id="KW-1185">Reference proteome</keyword>
<dbReference type="InterPro" id="IPR003439">
    <property type="entry name" value="ABC_transporter-like_ATP-bd"/>
</dbReference>
<dbReference type="PROSITE" id="PS00211">
    <property type="entry name" value="ABC_TRANSPORTER_1"/>
    <property type="match status" value="1"/>
</dbReference>
<evidence type="ECO:0000259" key="12">
    <source>
        <dbReference type="PROSITE" id="PS50893"/>
    </source>
</evidence>
<dbReference type="Pfam" id="PF00005">
    <property type="entry name" value="ABC_tran"/>
    <property type="match status" value="1"/>
</dbReference>
<feature type="domain" description="ABC transporter" evidence="12">
    <location>
        <begin position="340"/>
        <end position="574"/>
    </location>
</feature>
<keyword evidence="7 14" id="KW-0067">ATP-binding</keyword>
<dbReference type="PROSITE" id="PS50893">
    <property type="entry name" value="ABC_TRANSPORTER_2"/>
    <property type="match status" value="1"/>
</dbReference>
<comment type="subcellular location">
    <subcellularLocation>
        <location evidence="1">Cell inner membrane</location>
        <topology evidence="1">Multi-pass membrane protein</topology>
    </subcellularLocation>
</comment>
<comment type="similarity">
    <text evidence="10">Belongs to the ABC transporter superfamily. Siderophore-Fe(3+) uptake transporter (SIUT) (TC 3.A.1.21) family.</text>
</comment>
<keyword evidence="2" id="KW-0813">Transport</keyword>
<dbReference type="SMART" id="SM00382">
    <property type="entry name" value="AAA"/>
    <property type="match status" value="1"/>
</dbReference>
<feature type="transmembrane region" description="Helical" evidence="11">
    <location>
        <begin position="51"/>
        <end position="68"/>
    </location>
</feature>
<dbReference type="PROSITE" id="PS50929">
    <property type="entry name" value="ABC_TM1F"/>
    <property type="match status" value="1"/>
</dbReference>
<dbReference type="PANTHER" id="PTHR24221">
    <property type="entry name" value="ATP-BINDING CASSETTE SUB-FAMILY B"/>
    <property type="match status" value="1"/>
</dbReference>
<feature type="transmembrane region" description="Helical" evidence="11">
    <location>
        <begin position="21"/>
        <end position="45"/>
    </location>
</feature>
<evidence type="ECO:0000256" key="11">
    <source>
        <dbReference type="SAM" id="Phobius"/>
    </source>
</evidence>
<feature type="transmembrane region" description="Helical" evidence="11">
    <location>
        <begin position="141"/>
        <end position="170"/>
    </location>
</feature>
<gene>
    <name evidence="14" type="ORF">HNR30_002273</name>
</gene>
<dbReference type="InterPro" id="IPR036640">
    <property type="entry name" value="ABC1_TM_sf"/>
</dbReference>
<evidence type="ECO:0000256" key="8">
    <source>
        <dbReference type="ARBA" id="ARBA00022989"/>
    </source>
</evidence>
<evidence type="ECO:0000259" key="13">
    <source>
        <dbReference type="PROSITE" id="PS50929"/>
    </source>
</evidence>
<evidence type="ECO:0000256" key="7">
    <source>
        <dbReference type="ARBA" id="ARBA00022840"/>
    </source>
</evidence>
<keyword evidence="14" id="KW-0378">Hydrolase</keyword>
<name>A0A7W0HPN3_9ACTN</name>
<dbReference type="EMBL" id="JACDUR010000002">
    <property type="protein sequence ID" value="MBA2890932.1"/>
    <property type="molecule type" value="Genomic_DNA"/>
</dbReference>
<evidence type="ECO:0000256" key="5">
    <source>
        <dbReference type="ARBA" id="ARBA00022692"/>
    </source>
</evidence>
<dbReference type="Gene3D" id="3.40.50.300">
    <property type="entry name" value="P-loop containing nucleotide triphosphate hydrolases"/>
    <property type="match status" value="1"/>
</dbReference>
<proteinExistence type="inferred from homology"/>
<dbReference type="GO" id="GO:0016887">
    <property type="term" value="F:ATP hydrolysis activity"/>
    <property type="evidence" value="ECO:0007669"/>
    <property type="project" value="InterPro"/>
</dbReference>
<dbReference type="RefSeq" id="WP_181609701.1">
    <property type="nucleotide sequence ID" value="NZ_BAABAM010000006.1"/>
</dbReference>
<keyword evidence="5 11" id="KW-0812">Transmembrane</keyword>
<dbReference type="InterPro" id="IPR017871">
    <property type="entry name" value="ABC_transporter-like_CS"/>
</dbReference>
<keyword evidence="6" id="KW-0547">Nucleotide-binding</keyword>
<keyword evidence="4" id="KW-0997">Cell inner membrane</keyword>
<dbReference type="SUPFAM" id="SSF90123">
    <property type="entry name" value="ABC transporter transmembrane region"/>
    <property type="match status" value="1"/>
</dbReference>
<protein>
    <submittedName>
        <fullName evidence="14">ATP-binding cassette subfamily B protein IrtB</fullName>
        <ecNumber evidence="14">3.6.3.-</ecNumber>
    </submittedName>
</protein>
<evidence type="ECO:0000256" key="10">
    <source>
        <dbReference type="ARBA" id="ARBA00023455"/>
    </source>
</evidence>
<evidence type="ECO:0000256" key="4">
    <source>
        <dbReference type="ARBA" id="ARBA00022519"/>
    </source>
</evidence>
<dbReference type="Proteomes" id="UP000530928">
    <property type="component" value="Unassembled WGS sequence"/>
</dbReference>
<reference evidence="14 15" key="1">
    <citation type="submission" date="2020-07" db="EMBL/GenBank/DDBJ databases">
        <title>Genomic Encyclopedia of Type Strains, Phase IV (KMG-IV): sequencing the most valuable type-strain genomes for metagenomic binning, comparative biology and taxonomic classification.</title>
        <authorList>
            <person name="Goeker M."/>
        </authorList>
    </citation>
    <scope>NUCLEOTIDE SEQUENCE [LARGE SCALE GENOMIC DNA]</scope>
    <source>
        <strain evidence="14 15">DSM 45533</strain>
    </source>
</reference>
<dbReference type="GO" id="GO:0034040">
    <property type="term" value="F:ATPase-coupled lipid transmembrane transporter activity"/>
    <property type="evidence" value="ECO:0007669"/>
    <property type="project" value="TreeGrafter"/>
</dbReference>
<dbReference type="InterPro" id="IPR039421">
    <property type="entry name" value="Type_1_exporter"/>
</dbReference>
<keyword evidence="8 11" id="KW-1133">Transmembrane helix</keyword>
<organism evidence="14 15">
    <name type="scientific">Nonomuraea soli</name>
    <dbReference type="NCBI Taxonomy" id="1032476"/>
    <lineage>
        <taxon>Bacteria</taxon>
        <taxon>Bacillati</taxon>
        <taxon>Actinomycetota</taxon>
        <taxon>Actinomycetes</taxon>
        <taxon>Streptosporangiales</taxon>
        <taxon>Streptosporangiaceae</taxon>
        <taxon>Nonomuraea</taxon>
    </lineage>
</organism>
<sequence length="587" mass="60578">MIRRTLLLAGDRRLAFRYLALLGLGSVVRAGAVLTLVPLLSALLSADPGTAMPWIGALAGLVALGWLVDYRAAGAGFAIGFVLLSSVESKIVDRLQGVPLGWLTADRRAAAHRSLTSTGREMVQGIAYLLTPSVNALTTPAFIGVGLVFVAWPLGVVALAAVPVVMAALWASGRCVRAADAAYDAAGEEVGERIVELAQAQPALRAAGRAGADGSLVGGALNRQRSAAMRLIGFGLPGQLLFGFATQAALLGLVATAVALGLSPSLATAAGLDGTLGAAEVVALIIVAVRFVEPFTTLAEIAPAVETARGTLARLHTLLQAPVLGRAGAAAVPDEHAPALELREVSFGYEPGQEVLSGVSLTVARGTTTAIVGPSGSGKSTLLSLVARFHEVSGGSVLVAGHDVRDYDPGALMARLGIVFQDVYLFDATLRENVLLGDPGAGDDRLAAAAAAAQLDEVVRRLPDGWATRVGERGAALSGGERQRVSIARALLKDAPLLLLDEATAALDTGNERAIVAALESSGRERATVIVAHRLSTIARADRIVFLEGGRIAESGTLEELLALDGRFAAYWRRRERAAGWTLTASA</sequence>
<evidence type="ECO:0000256" key="1">
    <source>
        <dbReference type="ARBA" id="ARBA00004429"/>
    </source>
</evidence>